<dbReference type="GO" id="GO:0000124">
    <property type="term" value="C:SAGA complex"/>
    <property type="evidence" value="ECO:0007669"/>
    <property type="project" value="InterPro"/>
</dbReference>
<reference evidence="3" key="1">
    <citation type="journal article" date="2014" name="Science">
        <title>Ancient hybridizations among the ancestral genomes of bread wheat.</title>
        <authorList>
            <consortium name="International Wheat Genome Sequencing Consortium,"/>
            <person name="Marcussen T."/>
            <person name="Sandve S.R."/>
            <person name="Heier L."/>
            <person name="Spannagl M."/>
            <person name="Pfeifer M."/>
            <person name="Jakobsen K.S."/>
            <person name="Wulff B.B."/>
            <person name="Steuernagel B."/>
            <person name="Mayer K.F."/>
            <person name="Olsen O.A."/>
        </authorList>
    </citation>
    <scope>NUCLEOTIDE SEQUENCE [LARGE SCALE GENOMIC DNA]</scope>
    <source>
        <strain evidence="3">cv. AL8/78</strain>
    </source>
</reference>
<reference evidence="2" key="5">
    <citation type="journal article" date="2021" name="G3 (Bethesda)">
        <title>Aegilops tauschii genome assembly Aet v5.0 features greater sequence contiguity and improved annotation.</title>
        <authorList>
            <person name="Wang L."/>
            <person name="Zhu T."/>
            <person name="Rodriguez J.C."/>
            <person name="Deal K.R."/>
            <person name="Dubcovsky J."/>
            <person name="McGuire P.E."/>
            <person name="Lux T."/>
            <person name="Spannagl M."/>
            <person name="Mayer K.F.X."/>
            <person name="Baldrich P."/>
            <person name="Meyers B.C."/>
            <person name="Huo N."/>
            <person name="Gu Y.Q."/>
            <person name="Zhou H."/>
            <person name="Devos K.M."/>
            <person name="Bennetzen J.L."/>
            <person name="Unver T."/>
            <person name="Budak H."/>
            <person name="Gulick P.J."/>
            <person name="Galiba G."/>
            <person name="Kalapos B."/>
            <person name="Nelson D.R."/>
            <person name="Li P."/>
            <person name="You F.M."/>
            <person name="Luo M.C."/>
            <person name="Dvorak J."/>
        </authorList>
    </citation>
    <scope>NUCLEOTIDE SEQUENCE [LARGE SCALE GENOMIC DNA]</scope>
    <source>
        <strain evidence="2">cv. AL8/78</strain>
    </source>
</reference>
<accession>A0A453K620</accession>
<dbReference type="Gene3D" id="2.30.30.140">
    <property type="match status" value="1"/>
</dbReference>
<evidence type="ECO:0000313" key="2">
    <source>
        <dbReference type="EnsemblPlants" id="AET5Gv20299600.12"/>
    </source>
</evidence>
<dbReference type="InterPro" id="IPR010750">
    <property type="entry name" value="SGF29_tudor-like_dom"/>
</dbReference>
<dbReference type="EnsemblPlants" id="AET5Gv20299600.12">
    <property type="protein sequence ID" value="AET5Gv20299600.12"/>
    <property type="gene ID" value="AET5Gv20299600"/>
</dbReference>
<dbReference type="Gramene" id="AET5Gv20299600.12">
    <property type="protein sequence ID" value="AET5Gv20299600.12"/>
    <property type="gene ID" value="AET5Gv20299600"/>
</dbReference>
<feature type="domain" description="SGF29 C-terminal" evidence="1">
    <location>
        <begin position="1"/>
        <end position="94"/>
    </location>
</feature>
<dbReference type="PROSITE" id="PS51518">
    <property type="entry name" value="SGF29_C"/>
    <property type="match status" value="1"/>
</dbReference>
<dbReference type="Proteomes" id="UP000015105">
    <property type="component" value="Chromosome 5D"/>
</dbReference>
<protein>
    <recommendedName>
        <fullName evidence="1">SGF29 C-terminal domain-containing protein</fullName>
    </recommendedName>
</protein>
<evidence type="ECO:0000259" key="1">
    <source>
        <dbReference type="PROSITE" id="PS51518"/>
    </source>
</evidence>
<name>A0A453K620_AEGTS</name>
<organism evidence="2 3">
    <name type="scientific">Aegilops tauschii subsp. strangulata</name>
    <name type="common">Goatgrass</name>
    <dbReference type="NCBI Taxonomy" id="200361"/>
    <lineage>
        <taxon>Eukaryota</taxon>
        <taxon>Viridiplantae</taxon>
        <taxon>Streptophyta</taxon>
        <taxon>Embryophyta</taxon>
        <taxon>Tracheophyta</taxon>
        <taxon>Spermatophyta</taxon>
        <taxon>Magnoliopsida</taxon>
        <taxon>Liliopsida</taxon>
        <taxon>Poales</taxon>
        <taxon>Poaceae</taxon>
        <taxon>BOP clade</taxon>
        <taxon>Pooideae</taxon>
        <taxon>Triticodae</taxon>
        <taxon>Triticeae</taxon>
        <taxon>Triticinae</taxon>
        <taxon>Aegilops</taxon>
    </lineage>
</organism>
<evidence type="ECO:0000313" key="3">
    <source>
        <dbReference type="Proteomes" id="UP000015105"/>
    </source>
</evidence>
<reference evidence="3" key="2">
    <citation type="journal article" date="2017" name="Nat. Plants">
        <title>The Aegilops tauschii genome reveals multiple impacts of transposons.</title>
        <authorList>
            <person name="Zhao G."/>
            <person name="Zou C."/>
            <person name="Li K."/>
            <person name="Wang K."/>
            <person name="Li T."/>
            <person name="Gao L."/>
            <person name="Zhang X."/>
            <person name="Wang H."/>
            <person name="Yang Z."/>
            <person name="Liu X."/>
            <person name="Jiang W."/>
            <person name="Mao L."/>
            <person name="Kong X."/>
            <person name="Jiao Y."/>
            <person name="Jia J."/>
        </authorList>
    </citation>
    <scope>NUCLEOTIDE SEQUENCE [LARGE SCALE GENOMIC DNA]</scope>
    <source>
        <strain evidence="3">cv. AL8/78</strain>
    </source>
</reference>
<dbReference type="Pfam" id="PF07039">
    <property type="entry name" value="SGF29_Tudor"/>
    <property type="match status" value="1"/>
</dbReference>
<proteinExistence type="predicted"/>
<reference evidence="2" key="4">
    <citation type="submission" date="2019-03" db="UniProtKB">
        <authorList>
            <consortium name="EnsemblPlants"/>
        </authorList>
    </citation>
    <scope>IDENTIFICATION</scope>
</reference>
<dbReference type="InterPro" id="IPR037802">
    <property type="entry name" value="SGF29"/>
</dbReference>
<dbReference type="AlphaFoldDB" id="A0A453K620"/>
<sequence length="94" mass="10912">RKYKLPMSYIIPFPKKGDPSSAQDFGQGRQVLAVYPGTTALYRATVASQRKRKSDEYVTYTSTTFYDVQSYLCKLHIFHFGSVYFYVYLEILIS</sequence>
<reference evidence="2" key="3">
    <citation type="journal article" date="2017" name="Nature">
        <title>Genome sequence of the progenitor of the wheat D genome Aegilops tauschii.</title>
        <authorList>
            <person name="Luo M.C."/>
            <person name="Gu Y.Q."/>
            <person name="Puiu D."/>
            <person name="Wang H."/>
            <person name="Twardziok S.O."/>
            <person name="Deal K.R."/>
            <person name="Huo N."/>
            <person name="Zhu T."/>
            <person name="Wang L."/>
            <person name="Wang Y."/>
            <person name="McGuire P.E."/>
            <person name="Liu S."/>
            <person name="Long H."/>
            <person name="Ramasamy R.K."/>
            <person name="Rodriguez J.C."/>
            <person name="Van S.L."/>
            <person name="Yuan L."/>
            <person name="Wang Z."/>
            <person name="Xia Z."/>
            <person name="Xiao L."/>
            <person name="Anderson O.D."/>
            <person name="Ouyang S."/>
            <person name="Liang Y."/>
            <person name="Zimin A.V."/>
            <person name="Pertea G."/>
            <person name="Qi P."/>
            <person name="Bennetzen J.L."/>
            <person name="Dai X."/>
            <person name="Dawson M.W."/>
            <person name="Muller H.G."/>
            <person name="Kugler K."/>
            <person name="Rivarola-Duarte L."/>
            <person name="Spannagl M."/>
            <person name="Mayer K.F.X."/>
            <person name="Lu F.H."/>
            <person name="Bevan M.W."/>
            <person name="Leroy P."/>
            <person name="Li P."/>
            <person name="You F.M."/>
            <person name="Sun Q."/>
            <person name="Liu Z."/>
            <person name="Lyons E."/>
            <person name="Wicker T."/>
            <person name="Salzberg S.L."/>
            <person name="Devos K.M."/>
            <person name="Dvorak J."/>
        </authorList>
    </citation>
    <scope>NUCLEOTIDE SEQUENCE [LARGE SCALE GENOMIC DNA]</scope>
    <source>
        <strain evidence="2">cv. AL8/78</strain>
    </source>
</reference>
<dbReference type="PANTHER" id="PTHR21539">
    <property type="entry name" value="SAGA-ASSOCIATED FACTOR 29"/>
    <property type="match status" value="1"/>
</dbReference>
<keyword evidence="3" id="KW-1185">Reference proteome</keyword>
<dbReference type="PANTHER" id="PTHR21539:SF0">
    <property type="entry name" value="SAGA-ASSOCIATED FACTOR 29"/>
    <property type="match status" value="1"/>
</dbReference>